<dbReference type="Gene3D" id="2.60.260.20">
    <property type="entry name" value="Urease metallochaperone UreE, N-terminal domain"/>
    <property type="match status" value="1"/>
</dbReference>
<reference evidence="4" key="1">
    <citation type="submission" date="2025-08" db="UniProtKB">
        <authorList>
            <consortium name="RefSeq"/>
        </authorList>
    </citation>
    <scope>IDENTIFICATION</scope>
    <source>
        <tissue evidence="4">Muscle</tissue>
    </source>
</reference>
<feature type="domain" description="Chaperone DnaJ C-terminal" evidence="2">
    <location>
        <begin position="7"/>
        <end position="94"/>
    </location>
</feature>
<gene>
    <name evidence="4" type="primary">LOC106475046</name>
</gene>
<evidence type="ECO:0000259" key="2">
    <source>
        <dbReference type="Pfam" id="PF01556"/>
    </source>
</evidence>
<dbReference type="Proteomes" id="UP000694941">
    <property type="component" value="Unplaced"/>
</dbReference>
<dbReference type="Pfam" id="PF01556">
    <property type="entry name" value="DnaJ_C"/>
    <property type="match status" value="1"/>
</dbReference>
<sequence>MQVGKRELFITFRVQQSDYFHRDGADVHTDATISLSQAVLGGAVRVQGIYEDITIKIPPGTSSHARIRVAGKGIKKMNSYGHGDHYIHIKIKIPQKLTREQRALLQAYAEIEENTPGTIDDITDTSEGKRLMEDPSGLVMEIRKVVKANISNDSNKIAKKLSDVKKI</sequence>
<dbReference type="RefSeq" id="XP_013791198.2">
    <property type="nucleotide sequence ID" value="XM_013935744.2"/>
</dbReference>
<name>A0ABM1BYQ2_LIMPO</name>
<dbReference type="CDD" id="cd10747">
    <property type="entry name" value="DnaJ_C"/>
    <property type="match status" value="1"/>
</dbReference>
<dbReference type="InterPro" id="IPR051938">
    <property type="entry name" value="Apopto_cytoskel_mod"/>
</dbReference>
<accession>A0ABM1BYQ2</accession>
<dbReference type="SUPFAM" id="SSF49493">
    <property type="entry name" value="HSP40/DnaJ peptide-binding domain"/>
    <property type="match status" value="1"/>
</dbReference>
<dbReference type="PANTHER" id="PTHR44145">
    <property type="entry name" value="DNAJ HOMOLOG SUBFAMILY A MEMBER 3, MITOCHONDRIAL"/>
    <property type="match status" value="1"/>
</dbReference>
<protein>
    <submittedName>
        <fullName evidence="4">Protein tumorous imaginal discs, mitochondrial-like isoform X1</fullName>
    </submittedName>
</protein>
<dbReference type="InterPro" id="IPR002939">
    <property type="entry name" value="DnaJ_C"/>
</dbReference>
<dbReference type="GeneID" id="106475046"/>
<dbReference type="InterPro" id="IPR008971">
    <property type="entry name" value="HSP40/DnaJ_pept-bd"/>
</dbReference>
<proteinExistence type="predicted"/>
<evidence type="ECO:0000313" key="3">
    <source>
        <dbReference type="Proteomes" id="UP000694941"/>
    </source>
</evidence>
<evidence type="ECO:0000313" key="4">
    <source>
        <dbReference type="RefSeq" id="XP_013791198.2"/>
    </source>
</evidence>
<keyword evidence="1" id="KW-0143">Chaperone</keyword>
<dbReference type="PANTHER" id="PTHR44145:SF3">
    <property type="entry name" value="DNAJ HOMOLOG SUBFAMILY A MEMBER 3, MITOCHONDRIAL"/>
    <property type="match status" value="1"/>
</dbReference>
<organism evidence="3 4">
    <name type="scientific">Limulus polyphemus</name>
    <name type="common">Atlantic horseshoe crab</name>
    <dbReference type="NCBI Taxonomy" id="6850"/>
    <lineage>
        <taxon>Eukaryota</taxon>
        <taxon>Metazoa</taxon>
        <taxon>Ecdysozoa</taxon>
        <taxon>Arthropoda</taxon>
        <taxon>Chelicerata</taxon>
        <taxon>Merostomata</taxon>
        <taxon>Xiphosura</taxon>
        <taxon>Limulidae</taxon>
        <taxon>Limulus</taxon>
    </lineage>
</organism>
<evidence type="ECO:0000256" key="1">
    <source>
        <dbReference type="ARBA" id="ARBA00023186"/>
    </source>
</evidence>
<keyword evidence="3" id="KW-1185">Reference proteome</keyword>